<dbReference type="GO" id="GO:0003700">
    <property type="term" value="F:DNA-binding transcription factor activity"/>
    <property type="evidence" value="ECO:0007669"/>
    <property type="project" value="InterPro"/>
</dbReference>
<reference evidence="6 7" key="1">
    <citation type="submission" date="2017-09" db="EMBL/GenBank/DDBJ databases">
        <title>Depth-based differentiation of microbial function through sediment-hosted aquifers and enrichment of novel symbionts in the deep terrestrial subsurface.</title>
        <authorList>
            <person name="Probst A.J."/>
            <person name="Ladd B."/>
            <person name="Jarett J.K."/>
            <person name="Geller-Mcgrath D.E."/>
            <person name="Sieber C.M."/>
            <person name="Emerson J.B."/>
            <person name="Anantharaman K."/>
            <person name="Thomas B.C."/>
            <person name="Malmstrom R."/>
            <person name="Stieglmeier M."/>
            <person name="Klingl A."/>
            <person name="Woyke T."/>
            <person name="Ryan C.M."/>
            <person name="Banfield J.F."/>
        </authorList>
    </citation>
    <scope>NUCLEOTIDE SEQUENCE [LARGE SCALE GENOMIC DNA]</scope>
    <source>
        <strain evidence="6">CG11_big_fil_rev_8_21_14_0_20_45_26</strain>
    </source>
</reference>
<dbReference type="EMBL" id="PCVY01000050">
    <property type="protein sequence ID" value="PIQ86112.1"/>
    <property type="molecule type" value="Genomic_DNA"/>
</dbReference>
<organism evidence="6 7">
    <name type="scientific">Candidatus Abzuiibacterium crystallinum</name>
    <dbReference type="NCBI Taxonomy" id="1974748"/>
    <lineage>
        <taxon>Bacteria</taxon>
        <taxon>Pseudomonadati</taxon>
        <taxon>Candidatus Omnitrophota</taxon>
        <taxon>Candidatus Abzuiibacterium</taxon>
    </lineage>
</organism>
<dbReference type="InterPro" id="IPR047057">
    <property type="entry name" value="MerR_fam"/>
</dbReference>
<protein>
    <submittedName>
        <fullName evidence="6">Hg(II)-responsive transcriptional regulator</fullName>
    </submittedName>
</protein>
<dbReference type="PANTHER" id="PTHR30204">
    <property type="entry name" value="REDOX-CYCLING DRUG-SENSING TRANSCRIPTIONAL ACTIVATOR SOXR"/>
    <property type="match status" value="1"/>
</dbReference>
<dbReference type="SUPFAM" id="SSF46955">
    <property type="entry name" value="Putative DNA-binding domain"/>
    <property type="match status" value="1"/>
</dbReference>
<sequence length="155" mass="18453">MESKKELRQIGDVANESSVSIDAIRYYEKLGLVEKPIRSEGGFRLYPRHVVEKLRFIRKAQSFGITLSEIKEIIRQSERGLESCCNHVGKLFRRKLKEFEIKMKELQRMRRGLKNMMKQWIPLEQAKKRHYAVCPQIETERPKRKRGKRHGKKKS</sequence>
<dbReference type="Gene3D" id="1.10.1660.10">
    <property type="match status" value="1"/>
</dbReference>
<evidence type="ECO:0000256" key="3">
    <source>
        <dbReference type="ARBA" id="ARBA00023163"/>
    </source>
</evidence>
<dbReference type="PANTHER" id="PTHR30204:SF94">
    <property type="entry name" value="HEAVY METAL-DEPENDENT TRANSCRIPTIONAL REGULATOR HI_0293-RELATED"/>
    <property type="match status" value="1"/>
</dbReference>
<dbReference type="PROSITE" id="PS50937">
    <property type="entry name" value="HTH_MERR_2"/>
    <property type="match status" value="1"/>
</dbReference>
<dbReference type="InterPro" id="IPR000551">
    <property type="entry name" value="MerR-type_HTH_dom"/>
</dbReference>
<dbReference type="Proteomes" id="UP000230859">
    <property type="component" value="Unassembled WGS sequence"/>
</dbReference>
<accession>A0A2H0LNU2</accession>
<evidence type="ECO:0000256" key="2">
    <source>
        <dbReference type="ARBA" id="ARBA00023125"/>
    </source>
</evidence>
<dbReference type="GO" id="GO:0003677">
    <property type="term" value="F:DNA binding"/>
    <property type="evidence" value="ECO:0007669"/>
    <property type="project" value="UniProtKB-KW"/>
</dbReference>
<keyword evidence="2" id="KW-0238">DNA-binding</keyword>
<dbReference type="InterPro" id="IPR009061">
    <property type="entry name" value="DNA-bd_dom_put_sf"/>
</dbReference>
<keyword evidence="3" id="KW-0804">Transcription</keyword>
<dbReference type="SMART" id="SM00422">
    <property type="entry name" value="HTH_MERR"/>
    <property type="match status" value="1"/>
</dbReference>
<feature type="domain" description="HTH merR-type" evidence="5">
    <location>
        <begin position="9"/>
        <end position="76"/>
    </location>
</feature>
<dbReference type="PRINTS" id="PR00040">
    <property type="entry name" value="HTHMERR"/>
</dbReference>
<feature type="compositionally biased region" description="Basic residues" evidence="4">
    <location>
        <begin position="142"/>
        <end position="155"/>
    </location>
</feature>
<evidence type="ECO:0000313" key="6">
    <source>
        <dbReference type="EMBL" id="PIQ86112.1"/>
    </source>
</evidence>
<evidence type="ECO:0000256" key="4">
    <source>
        <dbReference type="SAM" id="MobiDB-lite"/>
    </source>
</evidence>
<proteinExistence type="predicted"/>
<evidence type="ECO:0000313" key="7">
    <source>
        <dbReference type="Proteomes" id="UP000230859"/>
    </source>
</evidence>
<evidence type="ECO:0000256" key="1">
    <source>
        <dbReference type="ARBA" id="ARBA00023015"/>
    </source>
</evidence>
<dbReference type="PROSITE" id="PS00552">
    <property type="entry name" value="HTH_MERR_1"/>
    <property type="match status" value="1"/>
</dbReference>
<dbReference type="AlphaFoldDB" id="A0A2H0LNU2"/>
<keyword evidence="1" id="KW-0805">Transcription regulation</keyword>
<name>A0A2H0LNU2_9BACT</name>
<feature type="region of interest" description="Disordered" evidence="4">
    <location>
        <begin position="135"/>
        <end position="155"/>
    </location>
</feature>
<comment type="caution">
    <text evidence="6">The sequence shown here is derived from an EMBL/GenBank/DDBJ whole genome shotgun (WGS) entry which is preliminary data.</text>
</comment>
<dbReference type="Pfam" id="PF13411">
    <property type="entry name" value="MerR_1"/>
    <property type="match status" value="1"/>
</dbReference>
<evidence type="ECO:0000259" key="5">
    <source>
        <dbReference type="PROSITE" id="PS50937"/>
    </source>
</evidence>
<gene>
    <name evidence="6" type="ORF">COV74_06010</name>
</gene>